<evidence type="ECO:0000256" key="3">
    <source>
        <dbReference type="ARBA" id="ARBA00022833"/>
    </source>
</evidence>
<dbReference type="Pfam" id="PF01363">
    <property type="entry name" value="FYVE"/>
    <property type="match status" value="1"/>
</dbReference>
<dbReference type="PANTHER" id="PTHR45956">
    <property type="entry name" value="RUN AND FYVE DOMAIN-CONTAINING PROTEIN 2-LIKE PROTEIN"/>
    <property type="match status" value="1"/>
</dbReference>
<dbReference type="SUPFAM" id="SSF57903">
    <property type="entry name" value="FYVE/PHD zinc finger"/>
    <property type="match status" value="1"/>
</dbReference>
<evidence type="ECO:0000313" key="6">
    <source>
        <dbReference type="Proteomes" id="UP000887564"/>
    </source>
</evidence>
<organism evidence="6 7">
    <name type="scientific">Parascaris equorum</name>
    <name type="common">Equine roundworm</name>
    <dbReference type="NCBI Taxonomy" id="6256"/>
    <lineage>
        <taxon>Eukaryota</taxon>
        <taxon>Metazoa</taxon>
        <taxon>Ecdysozoa</taxon>
        <taxon>Nematoda</taxon>
        <taxon>Chromadorea</taxon>
        <taxon>Rhabditida</taxon>
        <taxon>Spirurina</taxon>
        <taxon>Ascaridomorpha</taxon>
        <taxon>Ascaridoidea</taxon>
        <taxon>Ascarididae</taxon>
        <taxon>Parascaris</taxon>
    </lineage>
</organism>
<keyword evidence="4" id="KW-0175">Coiled coil</keyword>
<evidence type="ECO:0000313" key="7">
    <source>
        <dbReference type="WBParaSite" id="PEQ_0000845201-mRNA-1"/>
    </source>
</evidence>
<feature type="domain" description="FYVE zinc finger" evidence="5">
    <location>
        <begin position="98"/>
        <end position="169"/>
    </location>
</feature>
<proteinExistence type="predicted"/>
<dbReference type="GO" id="GO:0005737">
    <property type="term" value="C:cytoplasm"/>
    <property type="evidence" value="ECO:0007669"/>
    <property type="project" value="TreeGrafter"/>
</dbReference>
<dbReference type="InterPro" id="IPR013083">
    <property type="entry name" value="Znf_RING/FYVE/PHD"/>
</dbReference>
<dbReference type="GO" id="GO:0008270">
    <property type="term" value="F:zinc ion binding"/>
    <property type="evidence" value="ECO:0007669"/>
    <property type="project" value="UniProtKB-KW"/>
</dbReference>
<evidence type="ECO:0000256" key="2">
    <source>
        <dbReference type="ARBA" id="ARBA00022771"/>
    </source>
</evidence>
<dbReference type="PANTHER" id="PTHR45956:SF6">
    <property type="entry name" value="RUN DOMAIN-CONTAINING PROTEIN"/>
    <property type="match status" value="1"/>
</dbReference>
<protein>
    <submittedName>
        <fullName evidence="7">FYVE zinc finger domain-containing protein</fullName>
    </submittedName>
</protein>
<dbReference type="InterPro" id="IPR047335">
    <property type="entry name" value="RUFY1-3"/>
</dbReference>
<evidence type="ECO:0000259" key="5">
    <source>
        <dbReference type="SMART" id="SM00064"/>
    </source>
</evidence>
<sequence length="184" mass="21426">MNKPKLHAVRKRRFWRSRAEELSMANEKLSKLRRTNLELKEQVMRMPVLEQELADLRVNFEYTTRKLEDYEKALEELGGHLSESKLRMVELKEELLPLSDAQWEKDADVDNCKVLVKIVINTPIRHCLKDVFRNCGSIYCNTCSDARVKLPSNARPARVCLTCYNLLRSRQNSTLTETSSLNSI</sequence>
<dbReference type="SMART" id="SM00064">
    <property type="entry name" value="FYVE"/>
    <property type="match status" value="1"/>
</dbReference>
<dbReference type="InterPro" id="IPR011011">
    <property type="entry name" value="Znf_FYVE_PHD"/>
</dbReference>
<name>A0A914RQ24_PAREQ</name>
<dbReference type="AlphaFoldDB" id="A0A914RQ24"/>
<keyword evidence="2" id="KW-0863">Zinc-finger</keyword>
<evidence type="ECO:0000256" key="1">
    <source>
        <dbReference type="ARBA" id="ARBA00022723"/>
    </source>
</evidence>
<keyword evidence="6" id="KW-1185">Reference proteome</keyword>
<evidence type="ECO:0000256" key="4">
    <source>
        <dbReference type="ARBA" id="ARBA00023054"/>
    </source>
</evidence>
<dbReference type="WBParaSite" id="PEQ_0000845201-mRNA-1">
    <property type="protein sequence ID" value="PEQ_0000845201-mRNA-1"/>
    <property type="gene ID" value="PEQ_0000845201"/>
</dbReference>
<dbReference type="InterPro" id="IPR000306">
    <property type="entry name" value="Znf_FYVE"/>
</dbReference>
<dbReference type="Proteomes" id="UP000887564">
    <property type="component" value="Unplaced"/>
</dbReference>
<dbReference type="Gene3D" id="3.30.40.10">
    <property type="entry name" value="Zinc/RING finger domain, C3HC4 (zinc finger)"/>
    <property type="match status" value="1"/>
</dbReference>
<keyword evidence="1" id="KW-0479">Metal-binding</keyword>
<keyword evidence="3" id="KW-0862">Zinc</keyword>
<accession>A0A914RQ24</accession>
<reference evidence="7" key="1">
    <citation type="submission" date="2022-11" db="UniProtKB">
        <authorList>
            <consortium name="WormBaseParasite"/>
        </authorList>
    </citation>
    <scope>IDENTIFICATION</scope>
</reference>